<dbReference type="GO" id="GO:0042134">
    <property type="term" value="F:rRNA primary transcript binding"/>
    <property type="evidence" value="ECO:0007669"/>
    <property type="project" value="InterPro"/>
</dbReference>
<feature type="domain" description="Brix" evidence="1">
    <location>
        <begin position="86"/>
        <end position="266"/>
    </location>
</feature>
<dbReference type="PROSITE" id="PS50833">
    <property type="entry name" value="BRIX"/>
    <property type="match status" value="1"/>
</dbReference>
<dbReference type="PANTHER" id="PTHR22734:SF2">
    <property type="entry name" value="U3 SMALL NUCLEOLAR RIBONUCLEOPROTEIN PROTEIN IMP4"/>
    <property type="match status" value="1"/>
</dbReference>
<dbReference type="GO" id="GO:0030515">
    <property type="term" value="F:snoRNA binding"/>
    <property type="evidence" value="ECO:0007669"/>
    <property type="project" value="TreeGrafter"/>
</dbReference>
<dbReference type="GO" id="GO:0032040">
    <property type="term" value="C:small-subunit processome"/>
    <property type="evidence" value="ECO:0007669"/>
    <property type="project" value="TreeGrafter"/>
</dbReference>
<dbReference type="GO" id="GO:0006364">
    <property type="term" value="P:rRNA processing"/>
    <property type="evidence" value="ECO:0007669"/>
    <property type="project" value="InterPro"/>
</dbReference>
<gene>
    <name evidence="2" type="ORF">NDES1114_LOCUS26904</name>
</gene>
<evidence type="ECO:0000259" key="1">
    <source>
        <dbReference type="PROSITE" id="PS50833"/>
    </source>
</evidence>
<dbReference type="Pfam" id="PF04427">
    <property type="entry name" value="Brix"/>
    <property type="match status" value="1"/>
</dbReference>
<dbReference type="InterPro" id="IPR044281">
    <property type="entry name" value="IMP4/RPF1"/>
</dbReference>
<dbReference type="PANTHER" id="PTHR22734">
    <property type="entry name" value="U3 SMALL NUCLEOLAR RIBONUCLEOPROTEIN PROTEIN IMP4"/>
    <property type="match status" value="1"/>
</dbReference>
<reference evidence="2" key="1">
    <citation type="submission" date="2021-01" db="EMBL/GenBank/DDBJ databases">
        <authorList>
            <person name="Corre E."/>
            <person name="Pelletier E."/>
            <person name="Niang G."/>
            <person name="Scheremetjew M."/>
            <person name="Finn R."/>
            <person name="Kale V."/>
            <person name="Holt S."/>
            <person name="Cochrane G."/>
            <person name="Meng A."/>
            <person name="Brown T."/>
            <person name="Cohen L."/>
        </authorList>
    </citation>
    <scope>NUCLEOTIDE SEQUENCE</scope>
    <source>
        <strain evidence="2">CCAP 1951/1</strain>
    </source>
</reference>
<dbReference type="SUPFAM" id="SSF52954">
    <property type="entry name" value="Class II aaRS ABD-related"/>
    <property type="match status" value="1"/>
</dbReference>
<evidence type="ECO:0000313" key="2">
    <source>
        <dbReference type="EMBL" id="CAD9139540.1"/>
    </source>
</evidence>
<dbReference type="EMBL" id="HBGF01040195">
    <property type="protein sequence ID" value="CAD9139540.1"/>
    <property type="molecule type" value="Transcribed_RNA"/>
</dbReference>
<dbReference type="GO" id="GO:0042274">
    <property type="term" value="P:ribosomal small subunit biogenesis"/>
    <property type="evidence" value="ECO:0007669"/>
    <property type="project" value="UniProtKB-ARBA"/>
</dbReference>
<dbReference type="Gene3D" id="3.40.50.10480">
    <property type="entry name" value="Probable brix-domain ribosomal biogenesis protein"/>
    <property type="match status" value="1"/>
</dbReference>
<dbReference type="SMART" id="SM00879">
    <property type="entry name" value="Brix"/>
    <property type="match status" value="1"/>
</dbReference>
<dbReference type="GO" id="GO:0005654">
    <property type="term" value="C:nucleoplasm"/>
    <property type="evidence" value="ECO:0007669"/>
    <property type="project" value="UniProtKB-ARBA"/>
</dbReference>
<dbReference type="GO" id="GO:0034457">
    <property type="term" value="C:Mpp10 complex"/>
    <property type="evidence" value="ECO:0007669"/>
    <property type="project" value="UniProtKB-ARBA"/>
</dbReference>
<organism evidence="2">
    <name type="scientific">Neobodo designis</name>
    <name type="common">Flagellated protozoan</name>
    <name type="synonym">Bodo designis</name>
    <dbReference type="NCBI Taxonomy" id="312471"/>
    <lineage>
        <taxon>Eukaryota</taxon>
        <taxon>Discoba</taxon>
        <taxon>Euglenozoa</taxon>
        <taxon>Kinetoplastea</taxon>
        <taxon>Metakinetoplastina</taxon>
        <taxon>Neobodonida</taxon>
        <taxon>Neobodo</taxon>
    </lineage>
</organism>
<name>A0A7S1QHA2_NEODS</name>
<protein>
    <recommendedName>
        <fullName evidence="1">Brix domain-containing protein</fullName>
    </recommendedName>
</protein>
<dbReference type="InterPro" id="IPR007109">
    <property type="entry name" value="Brix"/>
</dbReference>
<dbReference type="AlphaFoldDB" id="A0A7S1QHA2"/>
<proteinExistence type="predicted"/>
<accession>A0A7S1QHA2</accession>
<sequence>MSGLRRSVIRQRQEFLDRKQKETVHESIHARKEQLRSALDNATPLPGHLKKDAVTLKKFVELDDDQTKRLRTTVDDEYALAGVQDPKVLVTTSRDPSQKLMEFTKEVRLMLPNSTRMNRGGIGVGQVAEAARRDNYTDIVVISESKGVPDSLTVSHLPLGPTVVFTLHNIVTRHDIEGVGPMSEQAPHLIFENFSTKLGHRIRDVLKFLFPVPRVDSSRVLTFDNTNDYISFRHHTFVKKGDKVTLTEVGPRFELQPFRVLLGTIDMPDAETEWVMHPFLNSSKRRRVL</sequence>
<dbReference type="FunFam" id="3.40.50.10480:FF:000001">
    <property type="entry name" value="IMP4, U3 small nucleolar ribonucleoprotein"/>
    <property type="match status" value="1"/>
</dbReference>